<keyword evidence="2 7" id="KW-0813">Transport</keyword>
<keyword evidence="3" id="KW-1003">Cell membrane</keyword>
<evidence type="ECO:0000256" key="7">
    <source>
        <dbReference type="RuleBase" id="RU363032"/>
    </source>
</evidence>
<dbReference type="Gene3D" id="1.10.3720.10">
    <property type="entry name" value="MetI-like"/>
    <property type="match status" value="1"/>
</dbReference>
<proteinExistence type="inferred from homology"/>
<comment type="caution">
    <text evidence="9">The sequence shown here is derived from an EMBL/GenBank/DDBJ whole genome shotgun (WGS) entry which is preliminary data.</text>
</comment>
<accession>A0ABW3HL88</accession>
<feature type="transmembrane region" description="Helical" evidence="7">
    <location>
        <begin position="112"/>
        <end position="132"/>
    </location>
</feature>
<dbReference type="CDD" id="cd06261">
    <property type="entry name" value="TM_PBP2"/>
    <property type="match status" value="1"/>
</dbReference>
<keyword evidence="5 7" id="KW-1133">Transmembrane helix</keyword>
<sequence>MKLWRKLWRQRVLFLFMLPGAAAVLVFAYAPMIGLVIAFQDYRVTDGFLSGDFAGLEHFRTFLSDPEFFNALRNTLVMGGLMILFGFPAPIVLALMIDAVRTTKAKRLIQSITYLPHFITWVFISSLVYRLLESESGIVNLLLMELGLPAVNFMQNPDYFWGILVVTSIWQSVGWNTIIYLAAITSIDPELHSAAMVDGASRFQRMISITLPCIMPTIAILFVLSLGSLFTVNFEAVFNLMNGFLQSKADVIDTYIYRTGVQMANFSYATAIGFARSIITATLVVIGYIISNKINETRLLG</sequence>
<evidence type="ECO:0000256" key="5">
    <source>
        <dbReference type="ARBA" id="ARBA00022989"/>
    </source>
</evidence>
<feature type="domain" description="ABC transmembrane type-1" evidence="8">
    <location>
        <begin position="72"/>
        <end position="287"/>
    </location>
</feature>
<dbReference type="Pfam" id="PF00528">
    <property type="entry name" value="BPD_transp_1"/>
    <property type="match status" value="1"/>
</dbReference>
<name>A0ABW3HL88_9BACL</name>
<evidence type="ECO:0000256" key="3">
    <source>
        <dbReference type="ARBA" id="ARBA00022475"/>
    </source>
</evidence>
<feature type="transmembrane region" description="Helical" evidence="7">
    <location>
        <begin position="266"/>
        <end position="290"/>
    </location>
</feature>
<organism evidence="9 10">
    <name type="scientific">Paenibacillus chungangensis</name>
    <dbReference type="NCBI Taxonomy" id="696535"/>
    <lineage>
        <taxon>Bacteria</taxon>
        <taxon>Bacillati</taxon>
        <taxon>Bacillota</taxon>
        <taxon>Bacilli</taxon>
        <taxon>Bacillales</taxon>
        <taxon>Paenibacillaceae</taxon>
        <taxon>Paenibacillus</taxon>
    </lineage>
</organism>
<dbReference type="PROSITE" id="PS50928">
    <property type="entry name" value="ABC_TM1"/>
    <property type="match status" value="1"/>
</dbReference>
<keyword evidence="10" id="KW-1185">Reference proteome</keyword>
<evidence type="ECO:0000256" key="4">
    <source>
        <dbReference type="ARBA" id="ARBA00022692"/>
    </source>
</evidence>
<keyword evidence="4 7" id="KW-0812">Transmembrane</keyword>
<evidence type="ECO:0000256" key="2">
    <source>
        <dbReference type="ARBA" id="ARBA00022448"/>
    </source>
</evidence>
<feature type="transmembrane region" description="Helical" evidence="7">
    <location>
        <begin position="206"/>
        <end position="232"/>
    </location>
</feature>
<feature type="transmembrane region" description="Helical" evidence="7">
    <location>
        <begin position="76"/>
        <end position="100"/>
    </location>
</feature>
<dbReference type="PANTHER" id="PTHR43227:SF11">
    <property type="entry name" value="BLL4140 PROTEIN"/>
    <property type="match status" value="1"/>
</dbReference>
<evidence type="ECO:0000313" key="9">
    <source>
        <dbReference type="EMBL" id="MFD0958272.1"/>
    </source>
</evidence>
<dbReference type="InterPro" id="IPR000515">
    <property type="entry name" value="MetI-like"/>
</dbReference>
<dbReference type="SUPFAM" id="SSF161098">
    <property type="entry name" value="MetI-like"/>
    <property type="match status" value="1"/>
</dbReference>
<evidence type="ECO:0000256" key="6">
    <source>
        <dbReference type="ARBA" id="ARBA00023136"/>
    </source>
</evidence>
<comment type="similarity">
    <text evidence="7">Belongs to the binding-protein-dependent transport system permease family.</text>
</comment>
<dbReference type="RefSeq" id="WP_377561978.1">
    <property type="nucleotide sequence ID" value="NZ_JBHTJZ010000005.1"/>
</dbReference>
<evidence type="ECO:0000313" key="10">
    <source>
        <dbReference type="Proteomes" id="UP001596989"/>
    </source>
</evidence>
<evidence type="ECO:0000256" key="1">
    <source>
        <dbReference type="ARBA" id="ARBA00004651"/>
    </source>
</evidence>
<keyword evidence="6 7" id="KW-0472">Membrane</keyword>
<dbReference type="InterPro" id="IPR035906">
    <property type="entry name" value="MetI-like_sf"/>
</dbReference>
<protein>
    <submittedName>
        <fullName evidence="9">ABC transporter permease</fullName>
    </submittedName>
</protein>
<feature type="transmembrane region" description="Helical" evidence="7">
    <location>
        <begin position="12"/>
        <end position="39"/>
    </location>
</feature>
<dbReference type="Proteomes" id="UP001596989">
    <property type="component" value="Unassembled WGS sequence"/>
</dbReference>
<reference evidence="10" key="1">
    <citation type="journal article" date="2019" name="Int. J. Syst. Evol. Microbiol.">
        <title>The Global Catalogue of Microorganisms (GCM) 10K type strain sequencing project: providing services to taxonomists for standard genome sequencing and annotation.</title>
        <authorList>
            <consortium name="The Broad Institute Genomics Platform"/>
            <consortium name="The Broad Institute Genome Sequencing Center for Infectious Disease"/>
            <person name="Wu L."/>
            <person name="Ma J."/>
        </authorList>
    </citation>
    <scope>NUCLEOTIDE SEQUENCE [LARGE SCALE GENOMIC DNA]</scope>
    <source>
        <strain evidence="10">CCUG 59129</strain>
    </source>
</reference>
<gene>
    <name evidence="9" type="ORF">ACFQ2I_02630</name>
</gene>
<dbReference type="EMBL" id="JBHTJZ010000005">
    <property type="protein sequence ID" value="MFD0958272.1"/>
    <property type="molecule type" value="Genomic_DNA"/>
</dbReference>
<comment type="subcellular location">
    <subcellularLocation>
        <location evidence="1 7">Cell membrane</location>
        <topology evidence="1 7">Multi-pass membrane protein</topology>
    </subcellularLocation>
</comment>
<evidence type="ECO:0000259" key="8">
    <source>
        <dbReference type="PROSITE" id="PS50928"/>
    </source>
</evidence>
<feature type="transmembrane region" description="Helical" evidence="7">
    <location>
        <begin position="159"/>
        <end position="185"/>
    </location>
</feature>
<dbReference type="InterPro" id="IPR050809">
    <property type="entry name" value="UgpAE/MalFG_permease"/>
</dbReference>
<dbReference type="PANTHER" id="PTHR43227">
    <property type="entry name" value="BLL4140 PROTEIN"/>
    <property type="match status" value="1"/>
</dbReference>